<feature type="compositionally biased region" description="Basic and acidic residues" evidence="1">
    <location>
        <begin position="1"/>
        <end position="12"/>
    </location>
</feature>
<gene>
    <name evidence="2" type="ORF">NDU88_002420</name>
</gene>
<dbReference type="Proteomes" id="UP001066276">
    <property type="component" value="Chromosome 12"/>
</dbReference>
<dbReference type="EMBL" id="JANPWB010000016">
    <property type="protein sequence ID" value="KAJ1082252.1"/>
    <property type="molecule type" value="Genomic_DNA"/>
</dbReference>
<evidence type="ECO:0000313" key="2">
    <source>
        <dbReference type="EMBL" id="KAJ1082252.1"/>
    </source>
</evidence>
<proteinExistence type="predicted"/>
<sequence>MWPAPECRDAKRLGPGVRKRPSGLRSRTTGDVVDGPRRWRSHCRSGLHRGGAHVAEGPAVRTGQAGSGLQLRPGLPSER</sequence>
<feature type="region of interest" description="Disordered" evidence="1">
    <location>
        <begin position="1"/>
        <end position="79"/>
    </location>
</feature>
<reference evidence="2" key="1">
    <citation type="journal article" date="2022" name="bioRxiv">
        <title>Sequencing and chromosome-scale assembly of the giantPleurodeles waltlgenome.</title>
        <authorList>
            <person name="Brown T."/>
            <person name="Elewa A."/>
            <person name="Iarovenko S."/>
            <person name="Subramanian E."/>
            <person name="Araus A.J."/>
            <person name="Petzold A."/>
            <person name="Susuki M."/>
            <person name="Suzuki K.-i.T."/>
            <person name="Hayashi T."/>
            <person name="Toyoda A."/>
            <person name="Oliveira C."/>
            <person name="Osipova E."/>
            <person name="Leigh N.D."/>
            <person name="Simon A."/>
            <person name="Yun M.H."/>
        </authorList>
    </citation>
    <scope>NUCLEOTIDE SEQUENCE</scope>
    <source>
        <strain evidence="2">20211129_DDA</strain>
        <tissue evidence="2">Liver</tissue>
    </source>
</reference>
<keyword evidence="3" id="KW-1185">Reference proteome</keyword>
<name>A0AAV7KU44_PLEWA</name>
<protein>
    <submittedName>
        <fullName evidence="2">Uncharacterized protein</fullName>
    </submittedName>
</protein>
<evidence type="ECO:0000256" key="1">
    <source>
        <dbReference type="SAM" id="MobiDB-lite"/>
    </source>
</evidence>
<evidence type="ECO:0000313" key="3">
    <source>
        <dbReference type="Proteomes" id="UP001066276"/>
    </source>
</evidence>
<accession>A0AAV7KU44</accession>
<comment type="caution">
    <text evidence="2">The sequence shown here is derived from an EMBL/GenBank/DDBJ whole genome shotgun (WGS) entry which is preliminary data.</text>
</comment>
<organism evidence="2 3">
    <name type="scientific">Pleurodeles waltl</name>
    <name type="common">Iberian ribbed newt</name>
    <dbReference type="NCBI Taxonomy" id="8319"/>
    <lineage>
        <taxon>Eukaryota</taxon>
        <taxon>Metazoa</taxon>
        <taxon>Chordata</taxon>
        <taxon>Craniata</taxon>
        <taxon>Vertebrata</taxon>
        <taxon>Euteleostomi</taxon>
        <taxon>Amphibia</taxon>
        <taxon>Batrachia</taxon>
        <taxon>Caudata</taxon>
        <taxon>Salamandroidea</taxon>
        <taxon>Salamandridae</taxon>
        <taxon>Pleurodelinae</taxon>
        <taxon>Pleurodeles</taxon>
    </lineage>
</organism>
<feature type="compositionally biased region" description="Basic residues" evidence="1">
    <location>
        <begin position="38"/>
        <end position="51"/>
    </location>
</feature>
<dbReference type="AlphaFoldDB" id="A0AAV7KU44"/>